<dbReference type="Proteomes" id="UP001318682">
    <property type="component" value="Chromosome"/>
</dbReference>
<name>A0ABZ2BWZ7_9RHOB</name>
<organism evidence="1 2">
    <name type="scientific">Roseobacter fucihabitans</name>
    <dbReference type="NCBI Taxonomy" id="1537242"/>
    <lineage>
        <taxon>Bacteria</taxon>
        <taxon>Pseudomonadati</taxon>
        <taxon>Pseudomonadota</taxon>
        <taxon>Alphaproteobacteria</taxon>
        <taxon>Rhodobacterales</taxon>
        <taxon>Roseobacteraceae</taxon>
        <taxon>Roseobacter</taxon>
    </lineage>
</organism>
<keyword evidence="2" id="KW-1185">Reference proteome</keyword>
<accession>A0ABZ2BWZ7</accession>
<sequence length="67" mass="7485">MGKPYSLDFRGRICAYVAGGAFGAYCEACIHEDRMTNIHFPGQFQRRKGAVCNTRRGFQFLSGFSGK</sequence>
<dbReference type="EMBL" id="CP143423">
    <property type="protein sequence ID" value="WVX49841.1"/>
    <property type="molecule type" value="Genomic_DNA"/>
</dbReference>
<proteinExistence type="predicted"/>
<protein>
    <submittedName>
        <fullName evidence="1">Uncharacterized protein</fullName>
    </submittedName>
</protein>
<gene>
    <name evidence="1" type="ORF">ROLI_029360</name>
</gene>
<reference evidence="2" key="1">
    <citation type="submission" date="2024-01" db="EMBL/GenBank/DDBJ databases">
        <title>Roseobacter fucihabitans sp. nov., isolated from the brown alga Fucus spiralis.</title>
        <authorList>
            <person name="Hahnke S."/>
            <person name="Berger M."/>
            <person name="Schlingloff A."/>
            <person name="Athale I."/>
            <person name="Neumann-Schaal M."/>
            <person name="Adenaya A."/>
            <person name="Poehlein A."/>
            <person name="Daniel R."/>
            <person name="Pertersen J."/>
            <person name="Brinkhoff T."/>
        </authorList>
    </citation>
    <scope>NUCLEOTIDE SEQUENCE [LARGE SCALE GENOMIC DNA]</scope>
    <source>
        <strain evidence="2">B14</strain>
    </source>
</reference>
<evidence type="ECO:0000313" key="2">
    <source>
        <dbReference type="Proteomes" id="UP001318682"/>
    </source>
</evidence>
<evidence type="ECO:0000313" key="1">
    <source>
        <dbReference type="EMBL" id="WVX49841.1"/>
    </source>
</evidence>